<organism evidence="3 4">
    <name type="scientific">Paenibacillus turicensis</name>
    <dbReference type="NCBI Taxonomy" id="160487"/>
    <lineage>
        <taxon>Bacteria</taxon>
        <taxon>Bacillati</taxon>
        <taxon>Bacillota</taxon>
        <taxon>Bacilli</taxon>
        <taxon>Bacillales</taxon>
        <taxon>Paenibacillaceae</taxon>
        <taxon>Paenibacillus</taxon>
    </lineage>
</organism>
<accession>A0ABS4FSB8</accession>
<gene>
    <name evidence="3" type="ORF">J2Z32_002112</name>
</gene>
<dbReference type="PANTHER" id="PTHR43249:SF1">
    <property type="entry name" value="D-GLUCOSIDE 3-DEHYDROGENASE"/>
    <property type="match status" value="1"/>
</dbReference>
<dbReference type="Gene3D" id="3.30.360.10">
    <property type="entry name" value="Dihydrodipicolinate Reductase, domain 2"/>
    <property type="match status" value="1"/>
</dbReference>
<proteinExistence type="predicted"/>
<dbReference type="InterPro" id="IPR036291">
    <property type="entry name" value="NAD(P)-bd_dom_sf"/>
</dbReference>
<reference evidence="3 4" key="1">
    <citation type="submission" date="2021-03" db="EMBL/GenBank/DDBJ databases">
        <title>Genomic Encyclopedia of Type Strains, Phase IV (KMG-IV): sequencing the most valuable type-strain genomes for metagenomic binning, comparative biology and taxonomic classification.</title>
        <authorList>
            <person name="Goeker M."/>
        </authorList>
    </citation>
    <scope>NUCLEOTIDE SEQUENCE [LARGE SCALE GENOMIC DNA]</scope>
    <source>
        <strain evidence="3 4">DSM 14349</strain>
    </source>
</reference>
<dbReference type="Proteomes" id="UP001519272">
    <property type="component" value="Unassembled WGS sequence"/>
</dbReference>
<dbReference type="InterPro" id="IPR052515">
    <property type="entry name" value="Gfo/Idh/MocA_Oxidoreductase"/>
</dbReference>
<dbReference type="InterPro" id="IPR000683">
    <property type="entry name" value="Gfo/Idh/MocA-like_OxRdtase_N"/>
</dbReference>
<protein>
    <submittedName>
        <fullName evidence="3">Dehydrogenase</fullName>
    </submittedName>
</protein>
<keyword evidence="4" id="KW-1185">Reference proteome</keyword>
<dbReference type="PANTHER" id="PTHR43249">
    <property type="entry name" value="UDP-N-ACETYL-2-AMINO-2-DEOXY-D-GLUCURONATE OXIDASE"/>
    <property type="match status" value="1"/>
</dbReference>
<dbReference type="EMBL" id="JAGGKG010000008">
    <property type="protein sequence ID" value="MBP1905482.1"/>
    <property type="molecule type" value="Genomic_DNA"/>
</dbReference>
<comment type="caution">
    <text evidence="3">The sequence shown here is derived from an EMBL/GenBank/DDBJ whole genome shotgun (WGS) entry which is preliminary data.</text>
</comment>
<dbReference type="Pfam" id="PF22725">
    <property type="entry name" value="GFO_IDH_MocA_C3"/>
    <property type="match status" value="1"/>
</dbReference>
<evidence type="ECO:0000259" key="2">
    <source>
        <dbReference type="Pfam" id="PF22725"/>
    </source>
</evidence>
<evidence type="ECO:0000313" key="3">
    <source>
        <dbReference type="EMBL" id="MBP1905482.1"/>
    </source>
</evidence>
<feature type="domain" description="GFO/IDH/MocA-like oxidoreductase" evidence="2">
    <location>
        <begin position="144"/>
        <end position="236"/>
    </location>
</feature>
<dbReference type="SUPFAM" id="SSF55347">
    <property type="entry name" value="Glyceraldehyde-3-phosphate dehydrogenase-like, C-terminal domain"/>
    <property type="match status" value="1"/>
</dbReference>
<dbReference type="RefSeq" id="WP_210089094.1">
    <property type="nucleotide sequence ID" value="NZ_JAGGKG010000008.1"/>
</dbReference>
<dbReference type="InterPro" id="IPR055170">
    <property type="entry name" value="GFO_IDH_MocA-like_dom"/>
</dbReference>
<dbReference type="SUPFAM" id="SSF51735">
    <property type="entry name" value="NAD(P)-binding Rossmann-fold domains"/>
    <property type="match status" value="1"/>
</dbReference>
<sequence>MSIQVGIIGTGWFGKMHGDLLSQMEGVNVAAIVGTSMEKAETFAAHYVGAKAFDHTLRMLDVVQLDAVYITVPPMAHGEIELALIEKGIPFFVEKPVGVDIETPERILKALEAKPVVNAVGYHFRYKESIQMMKELIEGSTVGFAEGVWMGDMPGVAWWRNEALSGGQFIEQTTHIVDLLRYTAGEVTEVYATFANQVLQQKYDGVTVPDVGTVTMKLASGAIATISNTCILPSGIGKTGLSLYTDHGILDWTPERLEVEAEGVKTTYHSKGNPYEAESIAFIHAVQTGDESHLLSNYADAVKTQRVTYAAVQSAKIGQAVKL</sequence>
<dbReference type="Pfam" id="PF01408">
    <property type="entry name" value="GFO_IDH_MocA"/>
    <property type="match status" value="1"/>
</dbReference>
<evidence type="ECO:0000313" key="4">
    <source>
        <dbReference type="Proteomes" id="UP001519272"/>
    </source>
</evidence>
<name>A0ABS4FSB8_9BACL</name>
<evidence type="ECO:0000259" key="1">
    <source>
        <dbReference type="Pfam" id="PF01408"/>
    </source>
</evidence>
<feature type="domain" description="Gfo/Idh/MocA-like oxidoreductase N-terminal" evidence="1">
    <location>
        <begin position="3"/>
        <end position="122"/>
    </location>
</feature>
<dbReference type="Gene3D" id="3.40.50.720">
    <property type="entry name" value="NAD(P)-binding Rossmann-like Domain"/>
    <property type="match status" value="1"/>
</dbReference>